<name>A0ABS0B2U1_9GAMM</name>
<protein>
    <submittedName>
        <fullName evidence="1">Uncharacterized protein</fullName>
    </submittedName>
</protein>
<keyword evidence="2" id="KW-1185">Reference proteome</keyword>
<comment type="caution">
    <text evidence="1">The sequence shown here is derived from an EMBL/GenBank/DDBJ whole genome shotgun (WGS) entry which is preliminary data.</text>
</comment>
<reference evidence="1 2" key="1">
    <citation type="submission" date="2020-11" db="EMBL/GenBank/DDBJ databases">
        <title>Draft Genome Sequence and Secondary Metabolite Biosynthetic Potential of the Lysobacter niastensis Type strain DSM 18481.</title>
        <authorList>
            <person name="Turrini P."/>
            <person name="Artuso I."/>
            <person name="Tescari M."/>
            <person name="Lugli G.A."/>
            <person name="Frangipani E."/>
            <person name="Ventura M."/>
            <person name="Visca P."/>
        </authorList>
    </citation>
    <scope>NUCLEOTIDE SEQUENCE [LARGE SCALE GENOMIC DNA]</scope>
    <source>
        <strain evidence="1 2">DSM 18481</strain>
    </source>
</reference>
<gene>
    <name evidence="1" type="ORF">IU514_01995</name>
</gene>
<evidence type="ECO:0000313" key="1">
    <source>
        <dbReference type="EMBL" id="MBF6022791.1"/>
    </source>
</evidence>
<sequence length="281" mass="30959">MVSQTQATIVANPGLASRHHDLSEVRELLRDRLSREFPHGLDELGDRLQQELARIDREVLRRLAALDWLQARRLPVQRPPVARWRLWRRKSCQVEHLFVIQAGSGLLLDHASAPGVKNVDADAVAGMLTAIEHFVCDSMEVTGGGALGAATVGEYRLRISHGPWARVAVFVRGTTPRSLGKRLDRLNHELHELHGDGLADTNVSTDRGRYLLPNALSKVGGHREMTGEPHSGKRWITALGSAAARGFAWSSPALYRTSGEISALAAPFEAGTVEYPWRNDS</sequence>
<evidence type="ECO:0000313" key="2">
    <source>
        <dbReference type="Proteomes" id="UP001429984"/>
    </source>
</evidence>
<dbReference type="EMBL" id="JADLZT010000001">
    <property type="protein sequence ID" value="MBF6022791.1"/>
    <property type="molecule type" value="Genomic_DNA"/>
</dbReference>
<dbReference type="RefSeq" id="WP_194929377.1">
    <property type="nucleotide sequence ID" value="NZ_JADLZT010000001.1"/>
</dbReference>
<organism evidence="1 2">
    <name type="scientific">Lysobacter niastensis</name>
    <dbReference type="NCBI Taxonomy" id="380629"/>
    <lineage>
        <taxon>Bacteria</taxon>
        <taxon>Pseudomonadati</taxon>
        <taxon>Pseudomonadota</taxon>
        <taxon>Gammaproteobacteria</taxon>
        <taxon>Lysobacterales</taxon>
        <taxon>Lysobacteraceae</taxon>
        <taxon>Lysobacter</taxon>
    </lineage>
</organism>
<proteinExistence type="predicted"/>
<dbReference type="Proteomes" id="UP001429984">
    <property type="component" value="Unassembled WGS sequence"/>
</dbReference>
<accession>A0ABS0B2U1</accession>